<protein>
    <submittedName>
        <fullName evidence="1">Uncharacterized protein</fullName>
    </submittedName>
</protein>
<sequence>MDESEGVMDTSMSTSANMPFLERPEGQLLIKRLLHEEKASKSFDLGRLMITLVPAEVLRAWTTCNRSCFTLVK</sequence>
<dbReference type="EMBL" id="UYRU01079584">
    <property type="protein sequence ID" value="VDN30255.1"/>
    <property type="molecule type" value="Genomic_DNA"/>
</dbReference>
<organism evidence="1 2">
    <name type="scientific">Dibothriocephalus latus</name>
    <name type="common">Fish tapeworm</name>
    <name type="synonym">Diphyllobothrium latum</name>
    <dbReference type="NCBI Taxonomy" id="60516"/>
    <lineage>
        <taxon>Eukaryota</taxon>
        <taxon>Metazoa</taxon>
        <taxon>Spiralia</taxon>
        <taxon>Lophotrochozoa</taxon>
        <taxon>Platyhelminthes</taxon>
        <taxon>Cestoda</taxon>
        <taxon>Eucestoda</taxon>
        <taxon>Diphyllobothriidea</taxon>
        <taxon>Diphyllobothriidae</taxon>
        <taxon>Dibothriocephalus</taxon>
    </lineage>
</organism>
<evidence type="ECO:0000313" key="1">
    <source>
        <dbReference type="EMBL" id="VDN30255.1"/>
    </source>
</evidence>
<proteinExistence type="predicted"/>
<dbReference type="OrthoDB" id="497380at2759"/>
<dbReference type="Proteomes" id="UP000281553">
    <property type="component" value="Unassembled WGS sequence"/>
</dbReference>
<keyword evidence="2" id="KW-1185">Reference proteome</keyword>
<reference evidence="1 2" key="1">
    <citation type="submission" date="2018-11" db="EMBL/GenBank/DDBJ databases">
        <authorList>
            <consortium name="Pathogen Informatics"/>
        </authorList>
    </citation>
    <scope>NUCLEOTIDE SEQUENCE [LARGE SCALE GENOMIC DNA]</scope>
</reference>
<name>A0A3P7ML01_DIBLA</name>
<evidence type="ECO:0000313" key="2">
    <source>
        <dbReference type="Proteomes" id="UP000281553"/>
    </source>
</evidence>
<dbReference type="AlphaFoldDB" id="A0A3P7ML01"/>
<gene>
    <name evidence="1" type="ORF">DILT_LOCUS15505</name>
</gene>
<accession>A0A3P7ML01</accession>